<evidence type="ECO:0000313" key="3">
    <source>
        <dbReference type="Proteomes" id="UP001596114"/>
    </source>
</evidence>
<proteinExistence type="predicted"/>
<organism evidence="2 3">
    <name type="scientific">Rhodanobacter ginsengisoli</name>
    <dbReference type="NCBI Taxonomy" id="418646"/>
    <lineage>
        <taxon>Bacteria</taxon>
        <taxon>Pseudomonadati</taxon>
        <taxon>Pseudomonadota</taxon>
        <taxon>Gammaproteobacteria</taxon>
        <taxon>Lysobacterales</taxon>
        <taxon>Rhodanobacteraceae</taxon>
        <taxon>Rhodanobacter</taxon>
    </lineage>
</organism>
<feature type="region of interest" description="Disordered" evidence="1">
    <location>
        <begin position="26"/>
        <end position="77"/>
    </location>
</feature>
<comment type="caution">
    <text evidence="2">The sequence shown here is derived from an EMBL/GenBank/DDBJ whole genome shotgun (WGS) entry which is preliminary data.</text>
</comment>
<sequence>MNTLLQRLLKAYRPLYLRGLLLDGRYHPPAKRRADDPAATVSPLGAGKPRDSTAIPVASIPRPASMGSTGSNRRRSN</sequence>
<accession>A0ABW0QRN4</accession>
<reference evidence="3" key="1">
    <citation type="journal article" date="2019" name="Int. J. Syst. Evol. Microbiol.">
        <title>The Global Catalogue of Microorganisms (GCM) 10K type strain sequencing project: providing services to taxonomists for standard genome sequencing and annotation.</title>
        <authorList>
            <consortium name="The Broad Institute Genomics Platform"/>
            <consortium name="The Broad Institute Genome Sequencing Center for Infectious Disease"/>
            <person name="Wu L."/>
            <person name="Ma J."/>
        </authorList>
    </citation>
    <scope>NUCLEOTIDE SEQUENCE [LARGE SCALE GENOMIC DNA]</scope>
    <source>
        <strain evidence="3">CGMCC 1.16619</strain>
    </source>
</reference>
<evidence type="ECO:0000313" key="2">
    <source>
        <dbReference type="EMBL" id="MFC5527601.1"/>
    </source>
</evidence>
<keyword evidence="3" id="KW-1185">Reference proteome</keyword>
<name>A0ABW0QRN4_9GAMM</name>
<dbReference type="EMBL" id="JBHSNF010000005">
    <property type="protein sequence ID" value="MFC5527601.1"/>
    <property type="molecule type" value="Genomic_DNA"/>
</dbReference>
<dbReference type="RefSeq" id="WP_377322366.1">
    <property type="nucleotide sequence ID" value="NZ_JBHSNF010000005.1"/>
</dbReference>
<dbReference type="Proteomes" id="UP001596114">
    <property type="component" value="Unassembled WGS sequence"/>
</dbReference>
<gene>
    <name evidence="2" type="ORF">ACFPPA_17795</name>
</gene>
<protein>
    <submittedName>
        <fullName evidence="2">Uncharacterized protein</fullName>
    </submittedName>
</protein>
<evidence type="ECO:0000256" key="1">
    <source>
        <dbReference type="SAM" id="MobiDB-lite"/>
    </source>
</evidence>